<dbReference type="GO" id="GO:0006508">
    <property type="term" value="P:proteolysis"/>
    <property type="evidence" value="ECO:0007669"/>
    <property type="project" value="InterPro"/>
</dbReference>
<dbReference type="GO" id="GO:0030288">
    <property type="term" value="C:outer membrane-bounded periplasmic space"/>
    <property type="evidence" value="ECO:0007669"/>
    <property type="project" value="TreeGrafter"/>
</dbReference>
<protein>
    <recommendedName>
        <fullName evidence="1">Tail specific protease domain-containing protein</fullName>
    </recommendedName>
</protein>
<dbReference type="GO" id="GO:0004175">
    <property type="term" value="F:endopeptidase activity"/>
    <property type="evidence" value="ECO:0007669"/>
    <property type="project" value="TreeGrafter"/>
</dbReference>
<dbReference type="AlphaFoldDB" id="A0A4Y7RKP8"/>
<organism evidence="2 3">
    <name type="scientific">Pelotomaculum propionicicum</name>
    <dbReference type="NCBI Taxonomy" id="258475"/>
    <lineage>
        <taxon>Bacteria</taxon>
        <taxon>Bacillati</taxon>
        <taxon>Bacillota</taxon>
        <taxon>Clostridia</taxon>
        <taxon>Eubacteriales</taxon>
        <taxon>Desulfotomaculaceae</taxon>
        <taxon>Pelotomaculum</taxon>
    </lineage>
</organism>
<dbReference type="InterPro" id="IPR029045">
    <property type="entry name" value="ClpP/crotonase-like_dom_sf"/>
</dbReference>
<accession>A0A4Y7RKP8</accession>
<dbReference type="InterPro" id="IPR005151">
    <property type="entry name" value="Tail-specific_protease"/>
</dbReference>
<dbReference type="GO" id="GO:0008236">
    <property type="term" value="F:serine-type peptidase activity"/>
    <property type="evidence" value="ECO:0007669"/>
    <property type="project" value="InterPro"/>
</dbReference>
<dbReference type="PANTHER" id="PTHR32060">
    <property type="entry name" value="TAIL-SPECIFIC PROTEASE"/>
    <property type="match status" value="1"/>
</dbReference>
<dbReference type="Gene3D" id="3.90.226.10">
    <property type="entry name" value="2-enoyl-CoA Hydratase, Chain A, domain 1"/>
    <property type="match status" value="1"/>
</dbReference>
<evidence type="ECO:0000313" key="2">
    <source>
        <dbReference type="EMBL" id="TEB09381.1"/>
    </source>
</evidence>
<dbReference type="EMBL" id="QFFZ01000050">
    <property type="protein sequence ID" value="TEB09381.1"/>
    <property type="molecule type" value="Genomic_DNA"/>
</dbReference>
<comment type="caution">
    <text evidence="2">The sequence shown here is derived from an EMBL/GenBank/DDBJ whole genome shotgun (WGS) entry which is preliminary data.</text>
</comment>
<keyword evidence="3" id="KW-1185">Reference proteome</keyword>
<evidence type="ECO:0000259" key="1">
    <source>
        <dbReference type="Pfam" id="PF03572"/>
    </source>
</evidence>
<dbReference type="Pfam" id="PF03572">
    <property type="entry name" value="Peptidase_S41"/>
    <property type="match status" value="1"/>
</dbReference>
<gene>
    <name evidence="2" type="ORF">Pmgp_03202</name>
</gene>
<reference evidence="2 3" key="1">
    <citation type="journal article" date="2018" name="Environ. Microbiol.">
        <title>Novel energy conservation strategies and behaviour of Pelotomaculum schinkii driving syntrophic propionate catabolism.</title>
        <authorList>
            <person name="Hidalgo-Ahumada C.A.P."/>
            <person name="Nobu M.K."/>
            <person name="Narihiro T."/>
            <person name="Tamaki H."/>
            <person name="Liu W.T."/>
            <person name="Kamagata Y."/>
            <person name="Stams A.J.M."/>
            <person name="Imachi H."/>
            <person name="Sousa D.Z."/>
        </authorList>
    </citation>
    <scope>NUCLEOTIDE SEQUENCE [LARGE SCALE GENOMIC DNA]</scope>
    <source>
        <strain evidence="2 3">MGP</strain>
    </source>
</reference>
<feature type="domain" description="Tail specific protease" evidence="1">
    <location>
        <begin position="10"/>
        <end position="192"/>
    </location>
</feature>
<name>A0A4Y7RKP8_9FIRM</name>
<evidence type="ECO:0000313" key="3">
    <source>
        <dbReference type="Proteomes" id="UP000297597"/>
    </source>
</evidence>
<dbReference type="Proteomes" id="UP000297597">
    <property type="component" value="Unassembled WGS sequence"/>
</dbReference>
<dbReference type="PANTHER" id="PTHR32060:SF30">
    <property type="entry name" value="CARBOXY-TERMINAL PROCESSING PROTEASE CTPA"/>
    <property type="match status" value="1"/>
</dbReference>
<dbReference type="GO" id="GO:0007165">
    <property type="term" value="P:signal transduction"/>
    <property type="evidence" value="ECO:0007669"/>
    <property type="project" value="TreeGrafter"/>
</dbReference>
<sequence length="239" mass="25838">MVETKILDGNIGYIKLWGEFDAGFKNTGKAPSTLGLFRAALVEFNKAKVKGLIIDIRNNVGGLDSMVADMLASFYSEKTFYEYQNCFNTITGSWEIRADDTRKGNASDPGLYIEPDAPFFRGPVVALINLKCTSSGEGLAMGIKNASRGATVGFYGTNGSFGIAGGEAKMPGDIAVHWPYGQSLDRNKQVQIDSRDGVGGIAPSIRTPMTRENALKVARGEDVELEHAIEVINTYETAH</sequence>
<proteinExistence type="predicted"/>
<dbReference type="SUPFAM" id="SSF52096">
    <property type="entry name" value="ClpP/crotonase"/>
    <property type="match status" value="1"/>
</dbReference>